<dbReference type="PROSITE" id="PS51352">
    <property type="entry name" value="THIOREDOXIN_2"/>
    <property type="match status" value="1"/>
</dbReference>
<dbReference type="GO" id="GO:0016209">
    <property type="term" value="F:antioxidant activity"/>
    <property type="evidence" value="ECO:0007669"/>
    <property type="project" value="InterPro"/>
</dbReference>
<proteinExistence type="predicted"/>
<dbReference type="InterPro" id="IPR000866">
    <property type="entry name" value="AhpC/TSA"/>
</dbReference>
<protein>
    <submittedName>
        <fullName evidence="3">DipZ protein</fullName>
    </submittedName>
</protein>
<dbReference type="EMBL" id="CP031165">
    <property type="protein sequence ID" value="AXV08246.1"/>
    <property type="molecule type" value="Genomic_DNA"/>
</dbReference>
<feature type="domain" description="Thioredoxin" evidence="2">
    <location>
        <begin position="101"/>
        <end position="251"/>
    </location>
</feature>
<dbReference type="Proteomes" id="UP000264006">
    <property type="component" value="Chromosome"/>
</dbReference>
<dbReference type="PANTHER" id="PTHR42852:SF13">
    <property type="entry name" value="PROTEIN DIPZ"/>
    <property type="match status" value="1"/>
</dbReference>
<sequence>MTRLLAVAALLLVIGLVVVAVRAQRTGEDAVALAAPTTPTPVPSPAAGQTAASPTPATPTQAGATGTDAGAPTTPEAAESEPPDHPAPTPTEPPIASPITNPIANEGPHPELRDIDGWLQSEVSSLEELRGKVVVVEFWTFGCINCQRTLPNLIELYGAHSRDDLEFVGIHSPEFAHEADVDNIVAAAADLGVTWPIALDTNKRTFHHWQEGTTAYWPRTYVLDRDGNIRFDHIGEGRYDELNETVARLIADPAL</sequence>
<accession>A0A346Y199</accession>
<feature type="region of interest" description="Disordered" evidence="1">
    <location>
        <begin position="32"/>
        <end position="113"/>
    </location>
</feature>
<evidence type="ECO:0000313" key="4">
    <source>
        <dbReference type="Proteomes" id="UP000264006"/>
    </source>
</evidence>
<evidence type="ECO:0000259" key="2">
    <source>
        <dbReference type="PROSITE" id="PS51352"/>
    </source>
</evidence>
<keyword evidence="4" id="KW-1185">Reference proteome</keyword>
<evidence type="ECO:0000313" key="3">
    <source>
        <dbReference type="EMBL" id="AXV08246.1"/>
    </source>
</evidence>
<organism evidence="3 4">
    <name type="scientific">Euzebya pacifica</name>
    <dbReference type="NCBI Taxonomy" id="1608957"/>
    <lineage>
        <taxon>Bacteria</taxon>
        <taxon>Bacillati</taxon>
        <taxon>Actinomycetota</taxon>
        <taxon>Nitriliruptoria</taxon>
        <taxon>Euzebyales</taxon>
    </lineage>
</organism>
<feature type="compositionally biased region" description="Pro residues" evidence="1">
    <location>
        <begin position="85"/>
        <end position="96"/>
    </location>
</feature>
<dbReference type="InterPro" id="IPR050553">
    <property type="entry name" value="Thioredoxin_ResA/DsbE_sf"/>
</dbReference>
<dbReference type="InterPro" id="IPR036249">
    <property type="entry name" value="Thioredoxin-like_sf"/>
</dbReference>
<dbReference type="SUPFAM" id="SSF52833">
    <property type="entry name" value="Thioredoxin-like"/>
    <property type="match status" value="1"/>
</dbReference>
<evidence type="ECO:0000256" key="1">
    <source>
        <dbReference type="SAM" id="MobiDB-lite"/>
    </source>
</evidence>
<feature type="compositionally biased region" description="Low complexity" evidence="1">
    <location>
        <begin position="45"/>
        <end position="77"/>
    </location>
</feature>
<dbReference type="PANTHER" id="PTHR42852">
    <property type="entry name" value="THIOL:DISULFIDE INTERCHANGE PROTEIN DSBE"/>
    <property type="match status" value="1"/>
</dbReference>
<dbReference type="OrthoDB" id="9811352at2"/>
<dbReference type="GO" id="GO:0016491">
    <property type="term" value="F:oxidoreductase activity"/>
    <property type="evidence" value="ECO:0007669"/>
    <property type="project" value="InterPro"/>
</dbReference>
<dbReference type="KEGG" id="euz:DVS28_a3573"/>
<name>A0A346Y199_9ACTN</name>
<dbReference type="Pfam" id="PF00578">
    <property type="entry name" value="AhpC-TSA"/>
    <property type="match status" value="1"/>
</dbReference>
<dbReference type="Gene3D" id="3.40.30.10">
    <property type="entry name" value="Glutaredoxin"/>
    <property type="match status" value="1"/>
</dbReference>
<dbReference type="RefSeq" id="WP_114592620.1">
    <property type="nucleotide sequence ID" value="NZ_CP031165.1"/>
</dbReference>
<dbReference type="InterPro" id="IPR013766">
    <property type="entry name" value="Thioredoxin_domain"/>
</dbReference>
<dbReference type="AlphaFoldDB" id="A0A346Y199"/>
<reference evidence="3 4" key="1">
    <citation type="submission" date="2018-09" db="EMBL/GenBank/DDBJ databases">
        <title>Complete genome sequence of Euzebya sp. DY32-46 isolated from seawater of Pacific Ocean.</title>
        <authorList>
            <person name="Xu L."/>
            <person name="Wu Y.-H."/>
            <person name="Xu X.-W."/>
        </authorList>
    </citation>
    <scope>NUCLEOTIDE SEQUENCE [LARGE SCALE GENOMIC DNA]</scope>
    <source>
        <strain evidence="3 4">DY32-46</strain>
    </source>
</reference>
<gene>
    <name evidence="3" type="ORF">DVS28_a3573</name>
</gene>